<protein>
    <submittedName>
        <fullName evidence="2">CsbD family protein</fullName>
    </submittedName>
</protein>
<feature type="chain" id="PRO_5036851612" evidence="1">
    <location>
        <begin position="31"/>
        <end position="132"/>
    </location>
</feature>
<evidence type="ECO:0000313" key="3">
    <source>
        <dbReference type="Proteomes" id="UP000615026"/>
    </source>
</evidence>
<name>A0A929FCB0_LEPEC</name>
<dbReference type="EMBL" id="JADEXP010000323">
    <property type="protein sequence ID" value="MBE9069804.1"/>
    <property type="molecule type" value="Genomic_DNA"/>
</dbReference>
<dbReference type="AlphaFoldDB" id="A0A929FCB0"/>
<reference evidence="2" key="1">
    <citation type="submission" date="2020-10" db="EMBL/GenBank/DDBJ databases">
        <authorList>
            <person name="Castelo-Branco R."/>
            <person name="Eusebio N."/>
            <person name="Adriana R."/>
            <person name="Vieira A."/>
            <person name="Brugerolle De Fraissinette N."/>
            <person name="Rezende De Castro R."/>
            <person name="Schneider M.P."/>
            <person name="Vasconcelos V."/>
            <person name="Leao P.N."/>
        </authorList>
    </citation>
    <scope>NUCLEOTIDE SEQUENCE</scope>
    <source>
        <strain evidence="2">LEGE 11479</strain>
    </source>
</reference>
<dbReference type="RefSeq" id="WP_193995689.1">
    <property type="nucleotide sequence ID" value="NZ_JADEXP010000323.1"/>
</dbReference>
<gene>
    <name evidence="2" type="ORF">IQ260_24480</name>
</gene>
<feature type="signal peptide" evidence="1">
    <location>
        <begin position="1"/>
        <end position="30"/>
    </location>
</feature>
<dbReference type="SUPFAM" id="SSF69047">
    <property type="entry name" value="Hypothetical protein YjbJ"/>
    <property type="match status" value="1"/>
</dbReference>
<accession>A0A929FCB0</accession>
<evidence type="ECO:0000313" key="2">
    <source>
        <dbReference type="EMBL" id="MBE9069804.1"/>
    </source>
</evidence>
<dbReference type="InterPro" id="IPR036629">
    <property type="entry name" value="YjbJ_sf"/>
</dbReference>
<dbReference type="Gene3D" id="1.20.120.20">
    <property type="entry name" value="Apolipoprotein"/>
    <property type="match status" value="1"/>
</dbReference>
<keyword evidence="3" id="KW-1185">Reference proteome</keyword>
<keyword evidence="1" id="KW-0732">Signal</keyword>
<organism evidence="2 3">
    <name type="scientific">Leptolyngbya cf. ectocarpi LEGE 11479</name>
    <dbReference type="NCBI Taxonomy" id="1828722"/>
    <lineage>
        <taxon>Bacteria</taxon>
        <taxon>Bacillati</taxon>
        <taxon>Cyanobacteriota</taxon>
        <taxon>Cyanophyceae</taxon>
        <taxon>Leptolyngbyales</taxon>
        <taxon>Leptolyngbyaceae</taxon>
        <taxon>Leptolyngbya group</taxon>
        <taxon>Leptolyngbya</taxon>
    </lineage>
</organism>
<comment type="caution">
    <text evidence="2">The sequence shown here is derived from an EMBL/GenBank/DDBJ whole genome shotgun (WGS) entry which is preliminary data.</text>
</comment>
<sequence length="132" mass="13672">MPTKLFQILRQTAKALCLSLLAAVLLNVVAVPGAIALGTDSTDIAMSRAADEVDRVVGEGTSNQIEGKVQRDIGNVKQSVGKVTGQIEGATDQVKGKVKSDIGRTQAAADDAGDAAEDATEGFIDSVKDLFD</sequence>
<evidence type="ECO:0000256" key="1">
    <source>
        <dbReference type="SAM" id="SignalP"/>
    </source>
</evidence>
<dbReference type="Proteomes" id="UP000615026">
    <property type="component" value="Unassembled WGS sequence"/>
</dbReference>
<proteinExistence type="predicted"/>